<gene>
    <name evidence="2" type="ORF">D7X12_13150</name>
</gene>
<protein>
    <submittedName>
        <fullName evidence="2">Uncharacterized protein</fullName>
    </submittedName>
</protein>
<dbReference type="EMBL" id="RAWG01000066">
    <property type="protein sequence ID" value="RKH43472.1"/>
    <property type="molecule type" value="Genomic_DNA"/>
</dbReference>
<proteinExistence type="predicted"/>
<feature type="compositionally biased region" description="Low complexity" evidence="1">
    <location>
        <begin position="20"/>
        <end position="33"/>
    </location>
</feature>
<comment type="caution">
    <text evidence="2">The sequence shown here is derived from an EMBL/GenBank/DDBJ whole genome shotgun (WGS) entry which is preliminary data.</text>
</comment>
<keyword evidence="3" id="KW-1185">Reference proteome</keyword>
<dbReference type="AlphaFoldDB" id="A0A3A8NTX1"/>
<organism evidence="2 3">
    <name type="scientific">Corallococcus sicarius</name>
    <dbReference type="NCBI Taxonomy" id="2316726"/>
    <lineage>
        <taxon>Bacteria</taxon>
        <taxon>Pseudomonadati</taxon>
        <taxon>Myxococcota</taxon>
        <taxon>Myxococcia</taxon>
        <taxon>Myxococcales</taxon>
        <taxon>Cystobacterineae</taxon>
        <taxon>Myxococcaceae</taxon>
        <taxon>Corallococcus</taxon>
    </lineage>
</organism>
<accession>A0A3A8NTX1</accession>
<name>A0A3A8NTX1_9BACT</name>
<evidence type="ECO:0000313" key="3">
    <source>
        <dbReference type="Proteomes" id="UP000273405"/>
    </source>
</evidence>
<feature type="region of interest" description="Disordered" evidence="1">
    <location>
        <begin position="18"/>
        <end position="44"/>
    </location>
</feature>
<reference evidence="3" key="1">
    <citation type="submission" date="2018-09" db="EMBL/GenBank/DDBJ databases">
        <authorList>
            <person name="Livingstone P.G."/>
            <person name="Whitworth D.E."/>
        </authorList>
    </citation>
    <scope>NUCLEOTIDE SEQUENCE [LARGE SCALE GENOMIC DNA]</scope>
    <source>
        <strain evidence="3">CA040B</strain>
    </source>
</reference>
<evidence type="ECO:0000313" key="2">
    <source>
        <dbReference type="EMBL" id="RKH43472.1"/>
    </source>
</evidence>
<evidence type="ECO:0000256" key="1">
    <source>
        <dbReference type="SAM" id="MobiDB-lite"/>
    </source>
</evidence>
<sequence>MLVPVWLLLSVGCVSQTSRPESAAPAPDASPAVAPEPAPEPELKGDSYTACGCGCCPGVEPQVKCLGGESLQAVIARDKQAAASPDCAMAGCSLPVKYQACDGS</sequence>
<dbReference type="Proteomes" id="UP000273405">
    <property type="component" value="Unassembled WGS sequence"/>
</dbReference>